<dbReference type="PANTHER" id="PTHR35910">
    <property type="entry name" value="2EXR DOMAIN-CONTAINING PROTEIN"/>
    <property type="match status" value="1"/>
</dbReference>
<gene>
    <name evidence="2" type="ORF">BLS_005617</name>
    <name evidence="3" type="ORF">EG327_009976</name>
</gene>
<dbReference type="Proteomes" id="UP000490939">
    <property type="component" value="Unassembled WGS sequence"/>
</dbReference>
<evidence type="ECO:0000313" key="4">
    <source>
        <dbReference type="Proteomes" id="UP000490939"/>
    </source>
</evidence>
<evidence type="ECO:0000259" key="1">
    <source>
        <dbReference type="Pfam" id="PF20150"/>
    </source>
</evidence>
<evidence type="ECO:0000313" key="2">
    <source>
        <dbReference type="EMBL" id="KAE9968928.1"/>
    </source>
</evidence>
<protein>
    <recommendedName>
        <fullName evidence="1">2EXR domain-containing protein</fullName>
    </recommendedName>
</protein>
<keyword evidence="4" id="KW-1185">Reference proteome</keyword>
<evidence type="ECO:0000313" key="3">
    <source>
        <dbReference type="EMBL" id="KAE9992141.1"/>
    </source>
</evidence>
<dbReference type="PANTHER" id="PTHR35910:SF1">
    <property type="entry name" value="2EXR DOMAIN-CONTAINING PROTEIN"/>
    <property type="match status" value="1"/>
</dbReference>
<organism evidence="3 4">
    <name type="scientific">Venturia inaequalis</name>
    <name type="common">Apple scab fungus</name>
    <dbReference type="NCBI Taxonomy" id="5025"/>
    <lineage>
        <taxon>Eukaryota</taxon>
        <taxon>Fungi</taxon>
        <taxon>Dikarya</taxon>
        <taxon>Ascomycota</taxon>
        <taxon>Pezizomycotina</taxon>
        <taxon>Dothideomycetes</taxon>
        <taxon>Pleosporomycetidae</taxon>
        <taxon>Venturiales</taxon>
        <taxon>Venturiaceae</taxon>
        <taxon>Venturia</taxon>
    </lineage>
</organism>
<dbReference type="AlphaFoldDB" id="A0A8H3ZHG2"/>
<name>A0A8H3ZHG2_VENIN</name>
<comment type="caution">
    <text evidence="3">The sequence shown here is derived from an EMBL/GenBank/DDBJ whole genome shotgun (WGS) entry which is preliminary data.</text>
</comment>
<dbReference type="Pfam" id="PF20150">
    <property type="entry name" value="2EXR"/>
    <property type="match status" value="1"/>
</dbReference>
<dbReference type="EMBL" id="WNWR01000069">
    <property type="protein sequence ID" value="KAE9992141.1"/>
    <property type="molecule type" value="Genomic_DNA"/>
</dbReference>
<dbReference type="EMBL" id="WNWQ01000391">
    <property type="protein sequence ID" value="KAE9968928.1"/>
    <property type="molecule type" value="Genomic_DNA"/>
</dbReference>
<dbReference type="Proteomes" id="UP000433883">
    <property type="component" value="Unassembled WGS sequence"/>
</dbReference>
<feature type="domain" description="2EXR" evidence="1">
    <location>
        <begin position="48"/>
        <end position="138"/>
    </location>
</feature>
<sequence length="258" mass="30139">MKCLEVQTVKPEKARLKKIPIENSIHDKDFEIKQLRPIPDTMSTPKTFQQFPLLPSELRIKIYQYALTTPRTIIIACRREKIQGTRQYKETLTSKTPVPALIHTSREARFESLKLYTPSFKTDTSPNYTYIHFEKDTIECTHRVLQYLKLDTREKVQNMVVHVHDAALFWHFHMETVMQMIALKSLDILAPQDTISWSTDRRCIDGLINDIGLSKEWNPDWVSPRVRIMDKYNKEELAILPAGKWVDPAGMSGIRDQQ</sequence>
<proteinExistence type="predicted"/>
<accession>A0A8H3ZHG2</accession>
<dbReference type="InterPro" id="IPR045518">
    <property type="entry name" value="2EXR"/>
</dbReference>
<reference evidence="3 4" key="1">
    <citation type="submission" date="2019-07" db="EMBL/GenBank/DDBJ databases">
        <title>Venturia inaequalis Genome Resource.</title>
        <authorList>
            <person name="Lichtner F.J."/>
        </authorList>
    </citation>
    <scope>NUCLEOTIDE SEQUENCE [LARGE SCALE GENOMIC DNA]</scope>
    <source>
        <strain evidence="2">Bline_iso_100314</strain>
        <strain evidence="3 4">DMI_063113</strain>
    </source>
</reference>